<keyword evidence="3" id="KW-1185">Reference proteome</keyword>
<feature type="domain" description="Carrier" evidence="1">
    <location>
        <begin position="28"/>
        <end position="80"/>
    </location>
</feature>
<sequence length="91" mass="10036">MTSASDKATGTDEAMEKVVDFLRRANDATDALDWDQDLIELRILDSLAFVEFLVLLEEVTGAPVDPGTIDVENFRTLNRIHAMIGGAGRDR</sequence>
<dbReference type="Proteomes" id="UP001595990">
    <property type="component" value="Unassembled WGS sequence"/>
</dbReference>
<dbReference type="InterPro" id="IPR009081">
    <property type="entry name" value="PP-bd_ACP"/>
</dbReference>
<dbReference type="SUPFAM" id="SSF47336">
    <property type="entry name" value="ACP-like"/>
    <property type="match status" value="1"/>
</dbReference>
<protein>
    <submittedName>
        <fullName evidence="2">Phosphopantetheine-binding protein</fullName>
    </submittedName>
</protein>
<dbReference type="EMBL" id="JBHSFS010000002">
    <property type="protein sequence ID" value="MFC4512309.1"/>
    <property type="molecule type" value="Genomic_DNA"/>
</dbReference>
<evidence type="ECO:0000259" key="1">
    <source>
        <dbReference type="Pfam" id="PF00550"/>
    </source>
</evidence>
<dbReference type="RefSeq" id="WP_206279791.1">
    <property type="nucleotide sequence ID" value="NZ_JBHSFS010000002.1"/>
</dbReference>
<reference evidence="3" key="1">
    <citation type="journal article" date="2019" name="Int. J. Syst. Evol. Microbiol.">
        <title>The Global Catalogue of Microorganisms (GCM) 10K type strain sequencing project: providing services to taxonomists for standard genome sequencing and annotation.</title>
        <authorList>
            <consortium name="The Broad Institute Genomics Platform"/>
            <consortium name="The Broad Institute Genome Sequencing Center for Infectious Disease"/>
            <person name="Wu L."/>
            <person name="Ma J."/>
        </authorList>
    </citation>
    <scope>NUCLEOTIDE SEQUENCE [LARGE SCALE GENOMIC DNA]</scope>
    <source>
        <strain evidence="3">CECT 8064</strain>
    </source>
</reference>
<gene>
    <name evidence="2" type="ORF">ACFPEN_05090</name>
</gene>
<accession>A0ABV9BDN0</accession>
<organism evidence="2 3">
    <name type="scientific">Streptomyces ehimensis</name>
    <dbReference type="NCBI Taxonomy" id="68195"/>
    <lineage>
        <taxon>Bacteria</taxon>
        <taxon>Bacillati</taxon>
        <taxon>Actinomycetota</taxon>
        <taxon>Actinomycetes</taxon>
        <taxon>Kitasatosporales</taxon>
        <taxon>Streptomycetaceae</taxon>
        <taxon>Streptomyces</taxon>
    </lineage>
</organism>
<evidence type="ECO:0000313" key="3">
    <source>
        <dbReference type="Proteomes" id="UP001595990"/>
    </source>
</evidence>
<name>A0ABV9BDN0_9ACTN</name>
<proteinExistence type="predicted"/>
<dbReference type="InterPro" id="IPR036736">
    <property type="entry name" value="ACP-like_sf"/>
</dbReference>
<comment type="caution">
    <text evidence="2">The sequence shown here is derived from an EMBL/GenBank/DDBJ whole genome shotgun (WGS) entry which is preliminary data.</text>
</comment>
<evidence type="ECO:0000313" key="2">
    <source>
        <dbReference type="EMBL" id="MFC4512309.1"/>
    </source>
</evidence>
<dbReference type="Gene3D" id="1.10.1200.10">
    <property type="entry name" value="ACP-like"/>
    <property type="match status" value="1"/>
</dbReference>
<dbReference type="Pfam" id="PF00550">
    <property type="entry name" value="PP-binding"/>
    <property type="match status" value="1"/>
</dbReference>